<dbReference type="Proteomes" id="UP000633943">
    <property type="component" value="Unassembled WGS sequence"/>
</dbReference>
<reference evidence="2 3" key="1">
    <citation type="submission" date="2019-12" db="EMBL/GenBank/DDBJ databases">
        <title>Comparative genomics gives insights into the taxonomy of the Azoarcus-Aromatoleum group and reveals separate origins of nif in the plant-associated Azoarcus and non-plant-associated Aromatoleum sub-groups.</title>
        <authorList>
            <person name="Lafos M."/>
            <person name="Maluk M."/>
            <person name="Batista M."/>
            <person name="Junghare M."/>
            <person name="Carmona M."/>
            <person name="Faoro H."/>
            <person name="Cruz L.M."/>
            <person name="Battistoni F."/>
            <person name="De Souza E."/>
            <person name="Pedrosa F."/>
            <person name="Chen W.-M."/>
            <person name="Poole P.S."/>
            <person name="Dixon R.A."/>
            <person name="James E.K."/>
        </authorList>
    </citation>
    <scope>NUCLEOTIDE SEQUENCE [LARGE SCALE GENOMIC DNA]</scope>
    <source>
        <strain evidence="2 3">PbN1</strain>
    </source>
</reference>
<organism evidence="2 3">
    <name type="scientific">Aromatoleum bremense</name>
    <dbReference type="NCBI Taxonomy" id="76115"/>
    <lineage>
        <taxon>Bacteria</taxon>
        <taxon>Pseudomonadati</taxon>
        <taxon>Pseudomonadota</taxon>
        <taxon>Betaproteobacteria</taxon>
        <taxon>Rhodocyclales</taxon>
        <taxon>Rhodocyclaceae</taxon>
        <taxon>Aromatoleum</taxon>
    </lineage>
</organism>
<protein>
    <submittedName>
        <fullName evidence="2">Uncharacterized protein</fullName>
    </submittedName>
</protein>
<sequence length="133" mass="14477">MSKIFLPVILLALSLMANAGTKELSPGLKQLLGISPLPKDAQPIGTWMGGCARSIEHSKAKNSYFMTDRCSDGSGGKDGDELIKFAKGELQAFKKKQGSNHGDFYVIEKDGRLGVYDKAGIIDKLPRHSKLWP</sequence>
<keyword evidence="3" id="KW-1185">Reference proteome</keyword>
<keyword evidence="1" id="KW-0732">Signal</keyword>
<gene>
    <name evidence="2" type="ORF">GPA24_12250</name>
</gene>
<evidence type="ECO:0000313" key="2">
    <source>
        <dbReference type="EMBL" id="NMG16302.1"/>
    </source>
</evidence>
<feature type="chain" id="PRO_5045461104" evidence="1">
    <location>
        <begin position="20"/>
        <end position="133"/>
    </location>
</feature>
<accession>A0ABX1NWJ5</accession>
<evidence type="ECO:0000313" key="3">
    <source>
        <dbReference type="Proteomes" id="UP000633943"/>
    </source>
</evidence>
<comment type="caution">
    <text evidence="2">The sequence shown here is derived from an EMBL/GenBank/DDBJ whole genome shotgun (WGS) entry which is preliminary data.</text>
</comment>
<proteinExistence type="predicted"/>
<evidence type="ECO:0000256" key="1">
    <source>
        <dbReference type="SAM" id="SignalP"/>
    </source>
</evidence>
<dbReference type="EMBL" id="WTVP01000032">
    <property type="protein sequence ID" value="NMG16302.1"/>
    <property type="molecule type" value="Genomic_DNA"/>
</dbReference>
<dbReference type="RefSeq" id="WP_169202890.1">
    <property type="nucleotide sequence ID" value="NZ_CP059467.1"/>
</dbReference>
<feature type="signal peptide" evidence="1">
    <location>
        <begin position="1"/>
        <end position="19"/>
    </location>
</feature>
<name>A0ABX1NWJ5_9RHOO</name>